<protein>
    <submittedName>
        <fullName evidence="9">Chaperone DnaJ protein</fullName>
    </submittedName>
</protein>
<feature type="domain" description="CR-type" evidence="8">
    <location>
        <begin position="162"/>
        <end position="247"/>
    </location>
</feature>
<dbReference type="CDD" id="cd10747">
    <property type="entry name" value="DnaJ_C"/>
    <property type="match status" value="1"/>
</dbReference>
<evidence type="ECO:0000256" key="5">
    <source>
        <dbReference type="PROSITE-ProRule" id="PRU00546"/>
    </source>
</evidence>
<dbReference type="Gene3D" id="2.60.260.20">
    <property type="entry name" value="Urease metallochaperone UreE, N-terminal domain"/>
    <property type="match status" value="2"/>
</dbReference>
<dbReference type="InterPro" id="IPR018253">
    <property type="entry name" value="DnaJ_domain_CS"/>
</dbReference>
<dbReference type="PANTHER" id="PTHR43888">
    <property type="entry name" value="DNAJ-LIKE-2, ISOFORM A-RELATED"/>
    <property type="match status" value="1"/>
</dbReference>
<dbReference type="FunFam" id="2.60.260.20:FF:000013">
    <property type="entry name" value="DnaJ subfamily B member 11"/>
    <property type="match status" value="1"/>
</dbReference>
<organism evidence="9 10">
    <name type="scientific">Trypanosoma rangeli SC58</name>
    <dbReference type="NCBI Taxonomy" id="429131"/>
    <lineage>
        <taxon>Eukaryota</taxon>
        <taxon>Discoba</taxon>
        <taxon>Euglenozoa</taxon>
        <taxon>Kinetoplastea</taxon>
        <taxon>Metakinetoplastina</taxon>
        <taxon>Trypanosomatida</taxon>
        <taxon>Trypanosomatidae</taxon>
        <taxon>Trypanosoma</taxon>
        <taxon>Herpetosoma</taxon>
    </lineage>
</organism>
<evidence type="ECO:0000256" key="6">
    <source>
        <dbReference type="SAM" id="MobiDB-lite"/>
    </source>
</evidence>
<dbReference type="InterPro" id="IPR044713">
    <property type="entry name" value="DNJA1/2-like"/>
</dbReference>
<dbReference type="InterPro" id="IPR001623">
    <property type="entry name" value="DnaJ_domain"/>
</dbReference>
<dbReference type="Proteomes" id="UP000031737">
    <property type="component" value="Unassembled WGS sequence"/>
</dbReference>
<proteinExistence type="inferred from homology"/>
<keyword evidence="4 5" id="KW-0862">Zinc</keyword>
<dbReference type="HAMAP" id="MF_01152">
    <property type="entry name" value="DnaJ"/>
    <property type="match status" value="1"/>
</dbReference>
<dbReference type="InterPro" id="IPR008971">
    <property type="entry name" value="HSP40/DnaJ_pept-bd"/>
</dbReference>
<dbReference type="PROSITE" id="PS00636">
    <property type="entry name" value="DNAJ_1"/>
    <property type="match status" value="1"/>
</dbReference>
<dbReference type="Gene3D" id="2.10.230.10">
    <property type="entry name" value="Heat shock protein DnaJ, cysteine-rich domain"/>
    <property type="match status" value="1"/>
</dbReference>
<feature type="domain" description="J" evidence="7">
    <location>
        <begin position="37"/>
        <end position="98"/>
    </location>
</feature>
<keyword evidence="1 5" id="KW-0479">Metal-binding</keyword>
<keyword evidence="3 5" id="KW-0863">Zinc-finger</keyword>
<dbReference type="Pfam" id="PF00226">
    <property type="entry name" value="DnaJ"/>
    <property type="match status" value="1"/>
</dbReference>
<accession>A0A061J493</accession>
<dbReference type="Gene3D" id="1.10.287.110">
    <property type="entry name" value="DnaJ domain"/>
    <property type="match status" value="1"/>
</dbReference>
<dbReference type="InterPro" id="IPR002939">
    <property type="entry name" value="DnaJ_C"/>
</dbReference>
<evidence type="ECO:0000259" key="8">
    <source>
        <dbReference type="PROSITE" id="PS51188"/>
    </source>
</evidence>
<dbReference type="EMBL" id="AUPL01002002">
    <property type="protein sequence ID" value="ESL10268.1"/>
    <property type="molecule type" value="Genomic_DNA"/>
</dbReference>
<evidence type="ECO:0000313" key="10">
    <source>
        <dbReference type="Proteomes" id="UP000031737"/>
    </source>
</evidence>
<feature type="region of interest" description="Disordered" evidence="6">
    <location>
        <begin position="419"/>
        <end position="449"/>
    </location>
</feature>
<dbReference type="CDD" id="cd06257">
    <property type="entry name" value="DnaJ"/>
    <property type="match status" value="1"/>
</dbReference>
<dbReference type="SUPFAM" id="SSF46565">
    <property type="entry name" value="Chaperone J-domain"/>
    <property type="match status" value="1"/>
</dbReference>
<dbReference type="PROSITE" id="PS51188">
    <property type="entry name" value="ZF_CR"/>
    <property type="match status" value="1"/>
</dbReference>
<dbReference type="OrthoDB" id="550424at2759"/>
<dbReference type="SUPFAM" id="SSF57938">
    <property type="entry name" value="DnaJ/Hsp40 cysteine-rich domain"/>
    <property type="match status" value="1"/>
</dbReference>
<dbReference type="InterPro" id="IPR012724">
    <property type="entry name" value="DnaJ"/>
</dbReference>
<evidence type="ECO:0000256" key="3">
    <source>
        <dbReference type="ARBA" id="ARBA00022771"/>
    </source>
</evidence>
<dbReference type="GO" id="GO:0051082">
    <property type="term" value="F:unfolded protein binding"/>
    <property type="evidence" value="ECO:0007669"/>
    <property type="project" value="InterPro"/>
</dbReference>
<dbReference type="GO" id="GO:0005524">
    <property type="term" value="F:ATP binding"/>
    <property type="evidence" value="ECO:0007669"/>
    <property type="project" value="InterPro"/>
</dbReference>
<comment type="caution">
    <text evidence="9">The sequence shown here is derived from an EMBL/GenBank/DDBJ whole genome shotgun (WGS) entry which is preliminary data.</text>
</comment>
<dbReference type="SUPFAM" id="SSF49493">
    <property type="entry name" value="HSP40/DnaJ peptide-binding domain"/>
    <property type="match status" value="2"/>
</dbReference>
<dbReference type="PROSITE" id="PS50076">
    <property type="entry name" value="DNAJ_2"/>
    <property type="match status" value="1"/>
</dbReference>
<dbReference type="GO" id="GO:0030544">
    <property type="term" value="F:Hsp70 protein binding"/>
    <property type="evidence" value="ECO:0007669"/>
    <property type="project" value="InterPro"/>
</dbReference>
<dbReference type="PRINTS" id="PR00625">
    <property type="entry name" value="JDOMAIN"/>
</dbReference>
<dbReference type="VEuPathDB" id="TriTrypDB:TRSC58_02002"/>
<keyword evidence="10" id="KW-1185">Reference proteome</keyword>
<dbReference type="AlphaFoldDB" id="A0A061J493"/>
<dbReference type="FunFam" id="2.10.230.10:FF:000001">
    <property type="entry name" value="DnaJ subfamily A member 2"/>
    <property type="match status" value="1"/>
</dbReference>
<dbReference type="GO" id="GO:0009408">
    <property type="term" value="P:response to heat"/>
    <property type="evidence" value="ECO:0007669"/>
    <property type="project" value="InterPro"/>
</dbReference>
<reference evidence="9 10" key="1">
    <citation type="submission" date="2013-07" db="EMBL/GenBank/DDBJ databases">
        <authorList>
            <person name="Stoco P.H."/>
            <person name="Wagner G."/>
            <person name="Gerber A."/>
            <person name="Zaha A."/>
            <person name="Thompson C."/>
            <person name="Bartholomeu D.C."/>
            <person name="Luckemeyer D.D."/>
            <person name="Bahia D."/>
            <person name="Loreto E."/>
            <person name="Prestes E.B."/>
            <person name="Lima F.M."/>
            <person name="Rodrigues-Luiz G."/>
            <person name="Vallejo G.A."/>
            <person name="Filho J.F."/>
            <person name="Monteiro K.M."/>
            <person name="Tyler K.M."/>
            <person name="de Almeida L.G."/>
            <person name="Ortiz M.F."/>
            <person name="Siervo M.A."/>
            <person name="de Moraes M.H."/>
            <person name="Cunha O.L."/>
            <person name="Mendonca-Neto R."/>
            <person name="Silva R."/>
            <person name="Teixeira S.M."/>
            <person name="Murta S.M."/>
            <person name="Sincero T.C."/>
            <person name="Mendes T.A."/>
            <person name="Urmenyi T.P."/>
            <person name="Silva V.G."/>
            <person name="da Rocha W.D."/>
            <person name="Andersson B."/>
            <person name="Romanha A.J."/>
            <person name="Steindel M."/>
            <person name="de Vasconcelos A.T."/>
            <person name="Grisard E.C."/>
        </authorList>
    </citation>
    <scope>NUCLEOTIDE SEQUENCE [LARGE SCALE GENOMIC DNA]</scope>
    <source>
        <strain evidence="9 10">SC58</strain>
    </source>
</reference>
<dbReference type="CDD" id="cd10719">
    <property type="entry name" value="DnaJ_zf"/>
    <property type="match status" value="1"/>
</dbReference>
<feature type="compositionally biased region" description="Gly residues" evidence="6">
    <location>
        <begin position="423"/>
        <end position="434"/>
    </location>
</feature>
<dbReference type="InterPro" id="IPR001305">
    <property type="entry name" value="HSP_DnaJ_Cys-rich_dom"/>
</dbReference>
<gene>
    <name evidence="9" type="ORF">TRSC58_02002</name>
</gene>
<dbReference type="SMART" id="SM00271">
    <property type="entry name" value="DnaJ"/>
    <property type="match status" value="1"/>
</dbReference>
<dbReference type="Pfam" id="PF00684">
    <property type="entry name" value="DnaJ_CXXCXGXG"/>
    <property type="match status" value="1"/>
</dbReference>
<name>A0A061J493_TRYRA</name>
<dbReference type="GO" id="GO:0006457">
    <property type="term" value="P:protein folding"/>
    <property type="evidence" value="ECO:0007669"/>
    <property type="project" value="InterPro"/>
</dbReference>
<dbReference type="GO" id="GO:0008270">
    <property type="term" value="F:zinc ion binding"/>
    <property type="evidence" value="ECO:0007669"/>
    <property type="project" value="UniProtKB-KW"/>
</dbReference>
<evidence type="ECO:0000256" key="2">
    <source>
        <dbReference type="ARBA" id="ARBA00022737"/>
    </source>
</evidence>
<dbReference type="InterPro" id="IPR036410">
    <property type="entry name" value="HSP_DnaJ_Cys-rich_dom_sf"/>
</dbReference>
<evidence type="ECO:0000256" key="1">
    <source>
        <dbReference type="ARBA" id="ARBA00022723"/>
    </source>
</evidence>
<evidence type="ECO:0000313" key="9">
    <source>
        <dbReference type="EMBL" id="ESL10268.1"/>
    </source>
</evidence>
<dbReference type="Pfam" id="PF01556">
    <property type="entry name" value="DnaJ_C"/>
    <property type="match status" value="1"/>
</dbReference>
<evidence type="ECO:0000259" key="7">
    <source>
        <dbReference type="PROSITE" id="PS50076"/>
    </source>
</evidence>
<dbReference type="InterPro" id="IPR036869">
    <property type="entry name" value="J_dom_sf"/>
</dbReference>
<feature type="zinc finger region" description="CR-type" evidence="5">
    <location>
        <begin position="162"/>
        <end position="247"/>
    </location>
</feature>
<sequence>MFRFTPSLMLWRQRAPAVVSAALPGVSLRLASSEAKDYYKILGVSRTATASEIKKAYRKRALETHPDQGGKKEDFAEVAEAYECLNNDEKRRVYDQYGSEAAANMNAANGMGGFGHHTAEDIFAEFFKGRMGGFGGDMRPGPAQVQPIEVKLRLTLEEVYKGVSKKARVNRPVKCADCRGFGTKSQTKKPKCAHCDGSGHVVHQHRMGPGMVQQTVSQCSRCGGSGAMAKPEDKCSKCHGMGYRNLTQDVNVDIPPGVPANVTLVVRGEGGTMPDAEPGDLHVQLEVAPHKVFTRRGDDLLMKKEMTLSEALLGMQLSVKMLDGRHVLAKVPHDTVLRPDSVLKVAGEGMPGTNGGRGDLYVITHMKMPHKLTAQQREAITKAFGKPQEGPQTPNEKTTTAHVMRETAQELEDAMRGHWDAQEGGGVGGGSGGHGRGRQRSQQAECVHQ</sequence>
<keyword evidence="2" id="KW-0677">Repeat</keyword>
<evidence type="ECO:0000256" key="4">
    <source>
        <dbReference type="ARBA" id="ARBA00022833"/>
    </source>
</evidence>